<comment type="caution">
    <text evidence="1">The sequence shown here is derived from an EMBL/GenBank/DDBJ whole genome shotgun (WGS) entry which is preliminary data.</text>
</comment>
<name>A0A645HU74_9ZZZZ</name>
<dbReference type="EMBL" id="VSSQ01100445">
    <property type="protein sequence ID" value="MPN42601.1"/>
    <property type="molecule type" value="Genomic_DNA"/>
</dbReference>
<accession>A0A645HU74</accession>
<evidence type="ECO:0000313" key="1">
    <source>
        <dbReference type="EMBL" id="MPN42601.1"/>
    </source>
</evidence>
<protein>
    <submittedName>
        <fullName evidence="1">Uncharacterized protein</fullName>
    </submittedName>
</protein>
<gene>
    <name evidence="1" type="ORF">SDC9_190158</name>
</gene>
<proteinExistence type="predicted"/>
<dbReference type="AlphaFoldDB" id="A0A645HU74"/>
<sequence>MEVTAIRNIASTIAPQLIPARSTKNAAKTTGTKALNKPNRTAPDILAATMVFRLIGASKRRSKERPFRSKVMVTASMDVVPNRTLIAISPGSISLMSAMSTFPVERIICISVHESGKIMPQLMLGGFR</sequence>
<reference evidence="1" key="1">
    <citation type="submission" date="2019-08" db="EMBL/GenBank/DDBJ databases">
        <authorList>
            <person name="Kucharzyk K."/>
            <person name="Murdoch R.W."/>
            <person name="Higgins S."/>
            <person name="Loffler F."/>
        </authorList>
    </citation>
    <scope>NUCLEOTIDE SEQUENCE</scope>
</reference>
<organism evidence="1">
    <name type="scientific">bioreactor metagenome</name>
    <dbReference type="NCBI Taxonomy" id="1076179"/>
    <lineage>
        <taxon>unclassified sequences</taxon>
        <taxon>metagenomes</taxon>
        <taxon>ecological metagenomes</taxon>
    </lineage>
</organism>